<dbReference type="EMBL" id="MU001633">
    <property type="protein sequence ID" value="KAF2485856.1"/>
    <property type="molecule type" value="Genomic_DNA"/>
</dbReference>
<evidence type="ECO:0000313" key="2">
    <source>
        <dbReference type="EMBL" id="KAF2485856.1"/>
    </source>
</evidence>
<dbReference type="GeneID" id="54476977"/>
<dbReference type="RefSeq" id="XP_033592425.1">
    <property type="nucleotide sequence ID" value="XM_033735975.1"/>
</dbReference>
<dbReference type="InterPro" id="IPR016181">
    <property type="entry name" value="Acyl_CoA_acyltransferase"/>
</dbReference>
<evidence type="ECO:0000313" key="3">
    <source>
        <dbReference type="Proteomes" id="UP000799767"/>
    </source>
</evidence>
<gene>
    <name evidence="2" type="ORF">BDY17DRAFT_316019</name>
</gene>
<dbReference type="PANTHER" id="PTHR43415">
    <property type="entry name" value="SPERMIDINE N(1)-ACETYLTRANSFERASE"/>
    <property type="match status" value="1"/>
</dbReference>
<dbReference type="AlphaFoldDB" id="A0A6A6Q1J0"/>
<evidence type="ECO:0000259" key="1">
    <source>
        <dbReference type="PROSITE" id="PS51186"/>
    </source>
</evidence>
<dbReference type="SUPFAM" id="SSF55729">
    <property type="entry name" value="Acyl-CoA N-acyltransferases (Nat)"/>
    <property type="match status" value="1"/>
</dbReference>
<feature type="domain" description="N-acetyltransferase" evidence="1">
    <location>
        <begin position="1"/>
        <end position="174"/>
    </location>
</feature>
<dbReference type="Pfam" id="PF00583">
    <property type="entry name" value="Acetyltransf_1"/>
    <property type="match status" value="1"/>
</dbReference>
<dbReference type="PROSITE" id="PS51186">
    <property type="entry name" value="GNAT"/>
    <property type="match status" value="1"/>
</dbReference>
<dbReference type="Gene3D" id="3.40.630.30">
    <property type="match status" value="1"/>
</dbReference>
<dbReference type="GO" id="GO:0016747">
    <property type="term" value="F:acyltransferase activity, transferring groups other than amino-acyl groups"/>
    <property type="evidence" value="ECO:0007669"/>
    <property type="project" value="InterPro"/>
</dbReference>
<dbReference type="InterPro" id="IPR000182">
    <property type="entry name" value="GNAT_dom"/>
</dbReference>
<keyword evidence="2" id="KW-0808">Transferase</keyword>
<dbReference type="Proteomes" id="UP000799767">
    <property type="component" value="Unassembled WGS sequence"/>
</dbReference>
<reference evidence="2" key="1">
    <citation type="journal article" date="2020" name="Stud. Mycol.">
        <title>101 Dothideomycetes genomes: a test case for predicting lifestyles and emergence of pathogens.</title>
        <authorList>
            <person name="Haridas S."/>
            <person name="Albert R."/>
            <person name="Binder M."/>
            <person name="Bloem J."/>
            <person name="Labutti K."/>
            <person name="Salamov A."/>
            <person name="Andreopoulos B."/>
            <person name="Baker S."/>
            <person name="Barry K."/>
            <person name="Bills G."/>
            <person name="Bluhm B."/>
            <person name="Cannon C."/>
            <person name="Castanera R."/>
            <person name="Culley D."/>
            <person name="Daum C."/>
            <person name="Ezra D."/>
            <person name="Gonzalez J."/>
            <person name="Henrissat B."/>
            <person name="Kuo A."/>
            <person name="Liang C."/>
            <person name="Lipzen A."/>
            <person name="Lutzoni F."/>
            <person name="Magnuson J."/>
            <person name="Mondo S."/>
            <person name="Nolan M."/>
            <person name="Ohm R."/>
            <person name="Pangilinan J."/>
            <person name="Park H.-J."/>
            <person name="Ramirez L."/>
            <person name="Alfaro M."/>
            <person name="Sun H."/>
            <person name="Tritt A."/>
            <person name="Yoshinaga Y."/>
            <person name="Zwiers L.-H."/>
            <person name="Turgeon B."/>
            <person name="Goodwin S."/>
            <person name="Spatafora J."/>
            <person name="Crous P."/>
            <person name="Grigoriev I."/>
        </authorList>
    </citation>
    <scope>NUCLEOTIDE SEQUENCE</scope>
    <source>
        <strain evidence="2">CBS 113389</strain>
    </source>
</reference>
<keyword evidence="2" id="KW-0012">Acyltransferase</keyword>
<sequence>MEKEDEDYLFTLAQDADSYLNSWNSLPTPPGTAQAKSMYEEMSKALLNAVVCLPASTKPEADGTTALAKPTPIGTVILGSRDAMRANNRAGFLGITIEDQYQGQGYGSEVINWVLDFGFRYMNLHRVELQTFGSNLGAIRLYERLGFVHEGRRRETTFREGEYVDSVVMGILEGEWRRSRGIS</sequence>
<name>A0A6A6Q1J0_9PEZI</name>
<dbReference type="PANTHER" id="PTHR43415:SF3">
    <property type="entry name" value="GNAT-FAMILY ACETYLTRANSFERASE"/>
    <property type="match status" value="1"/>
</dbReference>
<accession>A0A6A6Q1J0</accession>
<dbReference type="CDD" id="cd04301">
    <property type="entry name" value="NAT_SF"/>
    <property type="match status" value="1"/>
</dbReference>
<proteinExistence type="predicted"/>
<dbReference type="OrthoDB" id="64477at2759"/>
<keyword evidence="3" id="KW-1185">Reference proteome</keyword>
<protein>
    <submittedName>
        <fullName evidence="2">Acyl-CoA N-acyltransferase</fullName>
    </submittedName>
</protein>
<organism evidence="2 3">
    <name type="scientific">Neohortaea acidophila</name>
    <dbReference type="NCBI Taxonomy" id="245834"/>
    <lineage>
        <taxon>Eukaryota</taxon>
        <taxon>Fungi</taxon>
        <taxon>Dikarya</taxon>
        <taxon>Ascomycota</taxon>
        <taxon>Pezizomycotina</taxon>
        <taxon>Dothideomycetes</taxon>
        <taxon>Dothideomycetidae</taxon>
        <taxon>Mycosphaerellales</taxon>
        <taxon>Teratosphaeriaceae</taxon>
        <taxon>Neohortaea</taxon>
    </lineage>
</organism>